<reference evidence="2 3" key="1">
    <citation type="journal article" date="2018" name="Front. Plant Sci.">
        <title>Red Clover (Trifolium pratense) and Zigzag Clover (T. medium) - A Picture of Genomic Similarities and Differences.</title>
        <authorList>
            <person name="Dluhosova J."/>
            <person name="Istvanek J."/>
            <person name="Nedelnik J."/>
            <person name="Repkova J."/>
        </authorList>
    </citation>
    <scope>NUCLEOTIDE SEQUENCE [LARGE SCALE GENOMIC DNA]</scope>
    <source>
        <strain evidence="3">cv. 10/8</strain>
        <tissue evidence="2">Leaf</tissue>
    </source>
</reference>
<dbReference type="EMBL" id="LXQA010000132">
    <property type="protein sequence ID" value="MCH79472.1"/>
    <property type="molecule type" value="Genomic_DNA"/>
</dbReference>
<protein>
    <submittedName>
        <fullName evidence="2">Putative non-LTR retroelement reverse transcriptase</fullName>
    </submittedName>
</protein>
<proteinExistence type="predicted"/>
<dbReference type="Pfam" id="PF13966">
    <property type="entry name" value="zf-RVT"/>
    <property type="match status" value="1"/>
</dbReference>
<organism evidence="2 3">
    <name type="scientific">Trifolium medium</name>
    <dbReference type="NCBI Taxonomy" id="97028"/>
    <lineage>
        <taxon>Eukaryota</taxon>
        <taxon>Viridiplantae</taxon>
        <taxon>Streptophyta</taxon>
        <taxon>Embryophyta</taxon>
        <taxon>Tracheophyta</taxon>
        <taxon>Spermatophyta</taxon>
        <taxon>Magnoliopsida</taxon>
        <taxon>eudicotyledons</taxon>
        <taxon>Gunneridae</taxon>
        <taxon>Pentapetalae</taxon>
        <taxon>rosids</taxon>
        <taxon>fabids</taxon>
        <taxon>Fabales</taxon>
        <taxon>Fabaceae</taxon>
        <taxon>Papilionoideae</taxon>
        <taxon>50 kb inversion clade</taxon>
        <taxon>NPAAA clade</taxon>
        <taxon>Hologalegina</taxon>
        <taxon>IRL clade</taxon>
        <taxon>Trifolieae</taxon>
        <taxon>Trifolium</taxon>
    </lineage>
</organism>
<keyword evidence="3" id="KW-1185">Reference proteome</keyword>
<evidence type="ECO:0000259" key="1">
    <source>
        <dbReference type="Pfam" id="PF13966"/>
    </source>
</evidence>
<evidence type="ECO:0000313" key="3">
    <source>
        <dbReference type="Proteomes" id="UP000265520"/>
    </source>
</evidence>
<dbReference type="Proteomes" id="UP000265520">
    <property type="component" value="Unassembled WGS sequence"/>
</dbReference>
<sequence length="523" mass="59997">MMRRAVEIGKFKGYQVNNNIQFQILQFADDTILMGEDSWNNLWTIKTLLRGFELVSGLKINFVKSKLYGLNVNDRLLAAGSSFLSCRSDCIPFKFLGIPVGANPRRRETWKSVVDAMSNRLSTWTSRHLSYGGRITLINSEQGGLGVKNLELFNMALLSKWKWRFLNDSEAVWAELLRYRYGHLPTQLLGRETISNATSTSIWWRDVVGVGRDGETDWFKTHVCGKVGDGNNIGFWKFKWYGNHSFSTLFPDLFAKEVHPNVVIAERFVRSGDTFSWAWQWLDHLSVNEQLQVEQLMDLLLDFSLQPNSSDKWCWVPGVFGLFSVKSCYNILLANRQGVDLDPDMLNAIRKLWLNDIPSKVAVFGWRLLQERLPTRLALHNRNILLNVQDLACGLCSLSIEDCAHLFFSCPFSRSVWEAMSSWIGKRIPTVVTGYQHFLSFGALSKMNKGACVSHLIWLAITWNIWKLRNNTVFNGTIPSVSSIVDDIKVISWVWFNGRFGHKTCFSFFNWCIDPYACFQSSI</sequence>
<dbReference type="PANTHER" id="PTHR33116:SF78">
    <property type="entry name" value="OS12G0587133 PROTEIN"/>
    <property type="match status" value="1"/>
</dbReference>
<keyword evidence="2" id="KW-0808">Transferase</keyword>
<dbReference type="PANTHER" id="PTHR33116">
    <property type="entry name" value="REVERSE TRANSCRIPTASE ZINC-BINDING DOMAIN-CONTAINING PROTEIN-RELATED-RELATED"/>
    <property type="match status" value="1"/>
</dbReference>
<gene>
    <name evidence="2" type="ORF">A2U01_0000221</name>
</gene>
<name>A0A392LWZ5_9FABA</name>
<dbReference type="AlphaFoldDB" id="A0A392LWZ5"/>
<feature type="domain" description="Reverse transcriptase zinc-binding" evidence="1">
    <location>
        <begin position="323"/>
        <end position="417"/>
    </location>
</feature>
<accession>A0A392LWZ5</accession>
<dbReference type="InterPro" id="IPR026960">
    <property type="entry name" value="RVT-Znf"/>
</dbReference>
<dbReference type="GO" id="GO:0003964">
    <property type="term" value="F:RNA-directed DNA polymerase activity"/>
    <property type="evidence" value="ECO:0007669"/>
    <property type="project" value="UniProtKB-KW"/>
</dbReference>
<keyword evidence="2" id="KW-0548">Nucleotidyltransferase</keyword>
<comment type="caution">
    <text evidence="2">The sequence shown here is derived from an EMBL/GenBank/DDBJ whole genome shotgun (WGS) entry which is preliminary data.</text>
</comment>
<keyword evidence="2" id="KW-0695">RNA-directed DNA polymerase</keyword>
<evidence type="ECO:0000313" key="2">
    <source>
        <dbReference type="EMBL" id="MCH79472.1"/>
    </source>
</evidence>